<feature type="transmembrane region" description="Helical" evidence="3">
    <location>
        <begin position="409"/>
        <end position="427"/>
    </location>
</feature>
<evidence type="ECO:0000256" key="1">
    <source>
        <dbReference type="ARBA" id="ARBA00005278"/>
    </source>
</evidence>
<dbReference type="GO" id="GO:0016020">
    <property type="term" value="C:membrane"/>
    <property type="evidence" value="ECO:0007669"/>
    <property type="project" value="InterPro"/>
</dbReference>
<evidence type="ECO:0000256" key="2">
    <source>
        <dbReference type="ARBA" id="ARBA00023136"/>
    </source>
</evidence>
<keyword evidence="3" id="KW-1133">Transmembrane helix</keyword>
<feature type="transmembrane region" description="Helical" evidence="3">
    <location>
        <begin position="469"/>
        <end position="489"/>
    </location>
</feature>
<accession>A0A229UUT0</accession>
<dbReference type="PIRSF" id="PIRSF005690">
    <property type="entry name" value="GerBA"/>
    <property type="match status" value="1"/>
</dbReference>
<dbReference type="Proteomes" id="UP000215509">
    <property type="component" value="Unassembled WGS sequence"/>
</dbReference>
<keyword evidence="2 3" id="KW-0472">Membrane</keyword>
<keyword evidence="5" id="KW-1185">Reference proteome</keyword>
<dbReference type="PANTHER" id="PTHR22550:SF5">
    <property type="entry name" value="LEUCINE ZIPPER PROTEIN 4"/>
    <property type="match status" value="1"/>
</dbReference>
<name>A0A229UUT0_9BACL</name>
<evidence type="ECO:0000313" key="4">
    <source>
        <dbReference type="EMBL" id="OXM87286.1"/>
    </source>
</evidence>
<dbReference type="PANTHER" id="PTHR22550">
    <property type="entry name" value="SPORE GERMINATION PROTEIN"/>
    <property type="match status" value="1"/>
</dbReference>
<gene>
    <name evidence="4" type="ORF">CF651_06520</name>
</gene>
<dbReference type="Pfam" id="PF03323">
    <property type="entry name" value="GerA"/>
    <property type="match status" value="1"/>
</dbReference>
<dbReference type="OrthoDB" id="1726708at2"/>
<dbReference type="InterPro" id="IPR004995">
    <property type="entry name" value="Spore_Ger"/>
</dbReference>
<comment type="caution">
    <text evidence="4">The sequence shown here is derived from an EMBL/GenBank/DDBJ whole genome shotgun (WGS) entry which is preliminary data.</text>
</comment>
<sequence>MFYKKWLPRQRELKLEGLGDENAVEGELLSSLSDNEQWIQETFANCTDLMIRKLQLFDSIPCIIVFFQELIDMKQLDEELLSPLLKNKSVTYGTVPQLIESIELELVPVAKTKRIHNRNEMIQHILGGEAVLLLEGSKQGISVNVKENQLHRGLKEPETEAVIRGPRVGFIENIYTNMALIRQQIRTPQLKVERMTIGAITQTELAILYVENISPPEVITEMKRRLSRIKLDSVLESGYIEEMIRDAPYSPFPVLQMSERPDTVAACLIEGKVALLINGTPMSLIAPVTFWHGFQSAEDFYTSYIFSTFLRWLRYFFAFLSLTLPSLFIAVMTYHQEMIPTSLTLSLAAARETVPFPTFVETLLMEITFEAIREAGIRLPRPVGQTISIVGVLVIGQAAVQAGIVSNPIVMIVSLTGIASFLIPNTNMSQAIRILRFPLMLFAGIFGLYGFMAVMLALLIHLVNLRSFGVPYMAPLAPFSAAGIWDILVRAPWWVLHKRQHHIHTEQEMEKK</sequence>
<comment type="similarity">
    <text evidence="1">Belongs to the GerABKA family.</text>
</comment>
<proteinExistence type="inferred from homology"/>
<dbReference type="InterPro" id="IPR050768">
    <property type="entry name" value="UPF0353/GerABKA_families"/>
</dbReference>
<dbReference type="GO" id="GO:0009847">
    <property type="term" value="P:spore germination"/>
    <property type="evidence" value="ECO:0007669"/>
    <property type="project" value="InterPro"/>
</dbReference>
<organism evidence="4 5">
    <name type="scientific">Paenibacillus rigui</name>
    <dbReference type="NCBI Taxonomy" id="554312"/>
    <lineage>
        <taxon>Bacteria</taxon>
        <taxon>Bacillati</taxon>
        <taxon>Bacillota</taxon>
        <taxon>Bacilli</taxon>
        <taxon>Bacillales</taxon>
        <taxon>Paenibacillaceae</taxon>
        <taxon>Paenibacillus</taxon>
    </lineage>
</organism>
<evidence type="ECO:0000256" key="3">
    <source>
        <dbReference type="SAM" id="Phobius"/>
    </source>
</evidence>
<feature type="transmembrane region" description="Helical" evidence="3">
    <location>
        <begin position="439"/>
        <end position="463"/>
    </location>
</feature>
<keyword evidence="3" id="KW-0812">Transmembrane</keyword>
<dbReference type="RefSeq" id="WP_094014034.1">
    <property type="nucleotide sequence ID" value="NZ_NMQW01000008.1"/>
</dbReference>
<evidence type="ECO:0000313" key="5">
    <source>
        <dbReference type="Proteomes" id="UP000215509"/>
    </source>
</evidence>
<reference evidence="4 5" key="1">
    <citation type="submission" date="2017-07" db="EMBL/GenBank/DDBJ databases">
        <title>Genome sequencing and assembly of Paenibacillus rigui.</title>
        <authorList>
            <person name="Mayilraj S."/>
        </authorList>
    </citation>
    <scope>NUCLEOTIDE SEQUENCE [LARGE SCALE GENOMIC DNA]</scope>
    <source>
        <strain evidence="4 5">JCM 16352</strain>
    </source>
</reference>
<dbReference type="EMBL" id="NMQW01000008">
    <property type="protein sequence ID" value="OXM87286.1"/>
    <property type="molecule type" value="Genomic_DNA"/>
</dbReference>
<dbReference type="AlphaFoldDB" id="A0A229UUT0"/>
<feature type="transmembrane region" description="Helical" evidence="3">
    <location>
        <begin position="312"/>
        <end position="334"/>
    </location>
</feature>
<protein>
    <submittedName>
        <fullName evidence="4">Spore germination protein</fullName>
    </submittedName>
</protein>